<dbReference type="OrthoDB" id="9888706at2"/>
<reference evidence="1 2" key="1">
    <citation type="submission" date="2016-10" db="EMBL/GenBank/DDBJ databases">
        <authorList>
            <person name="de Groot N.N."/>
        </authorList>
    </citation>
    <scope>NUCLEOTIDE SEQUENCE [LARGE SCALE GENOMIC DNA]</scope>
    <source>
        <strain evidence="1 2">GAS522</strain>
    </source>
</reference>
<dbReference type="EMBL" id="FNTI01000001">
    <property type="protein sequence ID" value="SEE39909.1"/>
    <property type="molecule type" value="Genomic_DNA"/>
</dbReference>
<evidence type="ECO:0000313" key="1">
    <source>
        <dbReference type="EMBL" id="SEE39909.1"/>
    </source>
</evidence>
<name>A0A1H5II76_9BRAD</name>
<evidence type="ECO:0000313" key="2">
    <source>
        <dbReference type="Proteomes" id="UP000183208"/>
    </source>
</evidence>
<dbReference type="Proteomes" id="UP000183208">
    <property type="component" value="Unassembled WGS sequence"/>
</dbReference>
<accession>A0A1H5II76</accession>
<gene>
    <name evidence="1" type="ORF">SAMN05444171_7318</name>
</gene>
<dbReference type="AlphaFoldDB" id="A0A1H5II76"/>
<dbReference type="RefSeq" id="WP_074829375.1">
    <property type="nucleotide sequence ID" value="NZ_FNTI01000001.1"/>
</dbReference>
<organism evidence="1 2">
    <name type="scientific">Bradyrhizobium lablabi</name>
    <dbReference type="NCBI Taxonomy" id="722472"/>
    <lineage>
        <taxon>Bacteria</taxon>
        <taxon>Pseudomonadati</taxon>
        <taxon>Pseudomonadota</taxon>
        <taxon>Alphaproteobacteria</taxon>
        <taxon>Hyphomicrobiales</taxon>
        <taxon>Nitrobacteraceae</taxon>
        <taxon>Bradyrhizobium</taxon>
    </lineage>
</organism>
<proteinExistence type="predicted"/>
<sequence>MSTLQDGEMEQLSRLLARGSLSNAREISRLLKSELSEQAEVRSGMDMRSHFTLWRASLLGK</sequence>
<protein>
    <submittedName>
        <fullName evidence="1">Uncharacterized protein</fullName>
    </submittedName>
</protein>